<dbReference type="InterPro" id="IPR019410">
    <property type="entry name" value="Methyltransf_16"/>
</dbReference>
<dbReference type="Gene3D" id="3.40.50.150">
    <property type="entry name" value="Vaccinia Virus protein VP39"/>
    <property type="match status" value="1"/>
</dbReference>
<dbReference type="EMBL" id="KB870810">
    <property type="protein sequence ID" value="EOA23001.1"/>
    <property type="molecule type" value="Genomic_DNA"/>
</dbReference>
<dbReference type="FunFam" id="3.30.470.10:FF:000010">
    <property type="entry name" value="Branched-chain-amino-acid aminotransferase-like protein 1"/>
    <property type="match status" value="1"/>
</dbReference>
<dbReference type="Pfam" id="PF01063">
    <property type="entry name" value="Aminotran_4"/>
    <property type="match status" value="1"/>
</dbReference>
<dbReference type="SUPFAM" id="SSF52540">
    <property type="entry name" value="P-loop containing nucleoside triphosphate hydrolases"/>
    <property type="match status" value="1"/>
</dbReference>
<proteinExistence type="inferred from homology"/>
<reference evidence="3" key="1">
    <citation type="journal article" date="2013" name="Nat. Genet.">
        <title>The Capsella rubella genome and the genomic consequences of rapid mating system evolution.</title>
        <authorList>
            <person name="Slotte T."/>
            <person name="Hazzouri K.M."/>
            <person name="Agren J.A."/>
            <person name="Koenig D."/>
            <person name="Maumus F."/>
            <person name="Guo Y.L."/>
            <person name="Steige K."/>
            <person name="Platts A.E."/>
            <person name="Escobar J.S."/>
            <person name="Newman L.K."/>
            <person name="Wang W."/>
            <person name="Mandakova T."/>
            <person name="Vello E."/>
            <person name="Smith L.M."/>
            <person name="Henz S.R."/>
            <person name="Steffen J."/>
            <person name="Takuno S."/>
            <person name="Brandvain Y."/>
            <person name="Coop G."/>
            <person name="Andolfatto P."/>
            <person name="Hu T.T."/>
            <person name="Blanchette M."/>
            <person name="Clark R.M."/>
            <person name="Quesneville H."/>
            <person name="Nordborg M."/>
            <person name="Gaut B.S."/>
            <person name="Lysak M.A."/>
            <person name="Jenkins J."/>
            <person name="Grimwood J."/>
            <person name="Chapman J."/>
            <person name="Prochnik S."/>
            <person name="Shu S."/>
            <person name="Rokhsar D."/>
            <person name="Schmutz J."/>
            <person name="Weigel D."/>
            <person name="Wright S.I."/>
        </authorList>
    </citation>
    <scope>NUCLEOTIDE SEQUENCE [LARGE SCALE GENOMIC DNA]</scope>
    <source>
        <strain evidence="3">cv. Monte Gargano</strain>
    </source>
</reference>
<dbReference type="PANTHER" id="PTHR42743">
    <property type="entry name" value="AMINO-ACID AMINOTRANSFERASE"/>
    <property type="match status" value="1"/>
</dbReference>
<dbReference type="InterPro" id="IPR043132">
    <property type="entry name" value="BCAT-like_C"/>
</dbReference>
<dbReference type="STRING" id="81985.R0FM03"/>
<dbReference type="Pfam" id="PF10294">
    <property type="entry name" value="Methyltransf_16"/>
    <property type="match status" value="1"/>
</dbReference>
<evidence type="ECO:0000256" key="1">
    <source>
        <dbReference type="ARBA" id="ARBA00009320"/>
    </source>
</evidence>
<evidence type="ECO:0000313" key="3">
    <source>
        <dbReference type="Proteomes" id="UP000029121"/>
    </source>
</evidence>
<dbReference type="InterPro" id="IPR027417">
    <property type="entry name" value="P-loop_NTPase"/>
</dbReference>
<dbReference type="InterPro" id="IPR029063">
    <property type="entry name" value="SAM-dependent_MTases_sf"/>
</dbReference>
<dbReference type="FunFam" id="3.40.50.300:FF:001594">
    <property type="entry name" value="Branched-chain-amino-acid aminotransferase-like protein 2"/>
    <property type="match status" value="1"/>
</dbReference>
<dbReference type="FunFam" id="3.40.50.150:FF:000793">
    <property type="entry name" value="FACT complex subunit SPT16"/>
    <property type="match status" value="1"/>
</dbReference>
<dbReference type="SUPFAM" id="SSF56752">
    <property type="entry name" value="D-aminoacid aminotransferase-like PLP-dependent enzymes"/>
    <property type="match status" value="1"/>
</dbReference>
<name>R0FM03_9BRAS</name>
<dbReference type="GO" id="GO:0046394">
    <property type="term" value="P:carboxylic acid biosynthetic process"/>
    <property type="evidence" value="ECO:0007669"/>
    <property type="project" value="UniProtKB-ARBA"/>
</dbReference>
<dbReference type="InterPro" id="IPR001544">
    <property type="entry name" value="Aminotrans_IV"/>
</dbReference>
<comment type="similarity">
    <text evidence="1">Belongs to the class-IV pyridoxal-phosphate-dependent aminotransferase family.</text>
</comment>
<dbReference type="AlphaFoldDB" id="R0FM03"/>
<dbReference type="Gene3D" id="3.40.50.300">
    <property type="entry name" value="P-loop containing nucleotide triphosphate hydrolases"/>
    <property type="match status" value="1"/>
</dbReference>
<dbReference type="InterPro" id="IPR050571">
    <property type="entry name" value="Class-IV_PLP-Dep_Aminotrnsfr"/>
</dbReference>
<dbReference type="eggNOG" id="KOG0975">
    <property type="taxonomic scope" value="Eukaryota"/>
</dbReference>
<organism evidence="2 3">
    <name type="scientific">Capsella rubella</name>
    <dbReference type="NCBI Taxonomy" id="81985"/>
    <lineage>
        <taxon>Eukaryota</taxon>
        <taxon>Viridiplantae</taxon>
        <taxon>Streptophyta</taxon>
        <taxon>Embryophyta</taxon>
        <taxon>Tracheophyta</taxon>
        <taxon>Spermatophyta</taxon>
        <taxon>Magnoliopsida</taxon>
        <taxon>eudicotyledons</taxon>
        <taxon>Gunneridae</taxon>
        <taxon>Pentapetalae</taxon>
        <taxon>rosids</taxon>
        <taxon>malvids</taxon>
        <taxon>Brassicales</taxon>
        <taxon>Brassicaceae</taxon>
        <taxon>Camelineae</taxon>
        <taxon>Capsella</taxon>
    </lineage>
</organism>
<dbReference type="InterPro" id="IPR036038">
    <property type="entry name" value="Aminotransferase-like"/>
</dbReference>
<dbReference type="Pfam" id="PF19798">
    <property type="entry name" value="Sulfotransfer_5"/>
    <property type="match status" value="1"/>
</dbReference>
<dbReference type="SUPFAM" id="SSF53335">
    <property type="entry name" value="S-adenosyl-L-methionine-dependent methyltransferases"/>
    <property type="match status" value="1"/>
</dbReference>
<dbReference type="PANTHER" id="PTHR42743:SF21">
    <property type="entry name" value="BRANCHED-CHAIN-AMINO-ACID AMINOTRANSFERASE-LIKE PROTEIN 2"/>
    <property type="match status" value="1"/>
</dbReference>
<dbReference type="eggNOG" id="KOG2497">
    <property type="taxonomic scope" value="Eukaryota"/>
</dbReference>
<keyword evidence="3" id="KW-1185">Reference proteome</keyword>
<evidence type="ECO:0000313" key="2">
    <source>
        <dbReference type="EMBL" id="EOA23001.1"/>
    </source>
</evidence>
<accession>R0FM03</accession>
<dbReference type="InterPro" id="IPR043131">
    <property type="entry name" value="BCAT-like_N"/>
</dbReference>
<protein>
    <recommendedName>
        <fullName evidence="4">FAM86 N-terminal domain-containing protein</fullName>
    </recommendedName>
</protein>
<dbReference type="FunFam" id="3.20.10.10:FF:000011">
    <property type="entry name" value="Branched-chain-amino-acid aminotransferase-like protein 2"/>
    <property type="match status" value="1"/>
</dbReference>
<gene>
    <name evidence="2" type="ORF">CARUB_v10003748mg</name>
</gene>
<sequence length="915" mass="102814">MAAEAEAESQYLHVLSAFLAMEPVDSVISLARECNGGSITDSAQRFFWEICVKASASGNSTYAKKLLKKLINEVELENGEVLDEVYEEYALYMSTSKEDTLVKETIRITKFISFLFPEGSYKHPSCPMSRKLVIPLQCSLNMLEGDTGCSIWPSSLFMSEFVLSFPELFANKSCFEVGSGVGMVGICLAHVKAKKVILTDGDLLTLSNMRLNLERNHLNYDDELLNQPGEAQSTRVKCIHLPWETASESELSKFCPDIVLGADVIYNPSCLPHLLRVLVALLKKPTKRDNGSLKTEDRDAQQGRRPSVAYIASVIRNEDTFNVFLTLVDQMDLSITDVTAELRPRFELLPYMHSYDRSSRSSLMEVIHAWSAPRSLSTSLMYSFAQRDDIEVLDEPLYGAFVKSTGVDRPYRDELLSNMECDGEKVVKDIIYGPGKKKYRFCKHLAKQRLLGLPSELMSKGKHFILIRNPLNILPSYEKIQPLSFLELGLGELVSIYSDLCLMGTPPAIVDADELQRDPETTLRSLCDYLEIPFQASMLKWKAGPIPEDGLWAPWWYKTLHKSTGFSAPKKYPHTFPMKHYDLLEQCLPLYNILKRHVKHKSSLLTSTLTPPSLPVPENAKLLAWVGDEIVPREMAKVSVFDSVVQGGDSVWEGLRIYKGKVFKLEEHLDRMHDSAKALAFNNVPTREEIKEAIFTTLITNGMFDNTHIRLSLTRGKKVTSGMSPAFNRYGCTLIVLAEWKPPVYDNDGGIVLVTASTRRNSPNNLDSKIHHNNLLNNILAKIESNNANVDDAIMLDKDGFVSETNATNIFMVKKDRVLTPHADYCLPGITRATVMELVVKENFILEERRISLSEFHTADEVWTTGTMGELSPVVKIDGRVIGEGKVGPVTRRLQNAYKKLTDDSGVPIPTYQEP</sequence>
<dbReference type="CDD" id="cd01558">
    <property type="entry name" value="D-AAT_like"/>
    <property type="match status" value="1"/>
</dbReference>
<dbReference type="GO" id="GO:0003824">
    <property type="term" value="F:catalytic activity"/>
    <property type="evidence" value="ECO:0007669"/>
    <property type="project" value="InterPro"/>
</dbReference>
<dbReference type="Gene3D" id="3.30.470.10">
    <property type="match status" value="1"/>
</dbReference>
<dbReference type="Gene3D" id="3.20.10.10">
    <property type="entry name" value="D-amino Acid Aminotransferase, subunit A, domain 2"/>
    <property type="match status" value="1"/>
</dbReference>
<evidence type="ECO:0008006" key="4">
    <source>
        <dbReference type="Google" id="ProtNLM"/>
    </source>
</evidence>
<dbReference type="Proteomes" id="UP000029121">
    <property type="component" value="Unassembled WGS sequence"/>
</dbReference>